<dbReference type="InterPro" id="IPR029028">
    <property type="entry name" value="Alpha/beta_knot_MTases"/>
</dbReference>
<comment type="similarity">
    <text evidence="5 6">Belongs to the RNA methyltransferase RlmH family.</text>
</comment>
<evidence type="ECO:0000256" key="1">
    <source>
        <dbReference type="ARBA" id="ARBA00022552"/>
    </source>
</evidence>
<dbReference type="EC" id="2.1.1.177" evidence="6"/>
<dbReference type="SUPFAM" id="SSF75217">
    <property type="entry name" value="alpha/beta knot"/>
    <property type="match status" value="1"/>
</dbReference>
<comment type="function">
    <text evidence="6">Specifically methylates the pseudouridine at position 1915 (m3Psi1915) in 23S rRNA.</text>
</comment>
<name>A0A0P6VUL7_9BACI</name>
<evidence type="ECO:0000313" key="7">
    <source>
        <dbReference type="EMBL" id="KPL58239.1"/>
    </source>
</evidence>
<comment type="caution">
    <text evidence="7">The sequence shown here is derived from an EMBL/GenBank/DDBJ whole genome shotgun (WGS) entry which is preliminary data.</text>
</comment>
<dbReference type="eggNOG" id="COG1576">
    <property type="taxonomic scope" value="Bacteria"/>
</dbReference>
<dbReference type="InterPro" id="IPR003742">
    <property type="entry name" value="RlmH-like"/>
</dbReference>
<feature type="binding site" evidence="6">
    <location>
        <position position="108"/>
    </location>
    <ligand>
        <name>S-adenosyl-L-methionine</name>
        <dbReference type="ChEBI" id="CHEBI:59789"/>
    </ligand>
</feature>
<keyword evidence="4 6" id="KW-0949">S-adenosyl-L-methionine</keyword>
<keyword evidence="1 6" id="KW-0698">rRNA processing</keyword>
<dbReference type="Pfam" id="PF02590">
    <property type="entry name" value="SPOUT_MTase"/>
    <property type="match status" value="1"/>
</dbReference>
<dbReference type="NCBIfam" id="NF000985">
    <property type="entry name" value="PRK00103.1-3"/>
    <property type="match status" value="1"/>
</dbReference>
<accession>A0A0P6VUL7</accession>
<dbReference type="GO" id="GO:0070038">
    <property type="term" value="F:rRNA (pseudouridine-N3-)-methyltransferase activity"/>
    <property type="evidence" value="ECO:0007669"/>
    <property type="project" value="UniProtKB-UniRule"/>
</dbReference>
<evidence type="ECO:0000256" key="4">
    <source>
        <dbReference type="ARBA" id="ARBA00022691"/>
    </source>
</evidence>
<dbReference type="Proteomes" id="UP000050398">
    <property type="component" value="Unassembled WGS sequence"/>
</dbReference>
<reference evidence="7 8" key="1">
    <citation type="submission" date="2015-08" db="EMBL/GenBank/DDBJ databases">
        <title>Draft Genome Sequence of Bacillus vietnamensis UCD-SED5.</title>
        <authorList>
            <person name="Lee R.D."/>
            <person name="Jospin G."/>
            <person name="Lang J.M."/>
            <person name="Coil D.A."/>
            <person name="Eisen J.A."/>
        </authorList>
    </citation>
    <scope>NUCLEOTIDE SEQUENCE [LARGE SCALE GENOMIC DNA]</scope>
    <source>
        <strain evidence="7 8">UCD-SED5</strain>
    </source>
</reference>
<proteinExistence type="inferred from homology"/>
<dbReference type="PIRSF" id="PIRSF004505">
    <property type="entry name" value="MT_bac"/>
    <property type="match status" value="1"/>
</dbReference>
<comment type="subcellular location">
    <subcellularLocation>
        <location evidence="6">Cytoplasm</location>
    </subcellularLocation>
</comment>
<dbReference type="OrthoDB" id="9806643at2"/>
<dbReference type="PANTHER" id="PTHR33603:SF1">
    <property type="entry name" value="RIBOSOMAL RNA LARGE SUBUNIT METHYLTRANSFERASE H"/>
    <property type="match status" value="1"/>
</dbReference>
<feature type="binding site" evidence="6">
    <location>
        <position position="76"/>
    </location>
    <ligand>
        <name>S-adenosyl-L-methionine</name>
        <dbReference type="ChEBI" id="CHEBI:59789"/>
    </ligand>
</feature>
<keyword evidence="3 6" id="KW-0808">Transferase</keyword>
<evidence type="ECO:0000256" key="3">
    <source>
        <dbReference type="ARBA" id="ARBA00022679"/>
    </source>
</evidence>
<sequence>MNITIVTVGKLKEKYLKQGIGEYVKRLGAYAKIDIVELADEKAPEVLSDSEMEQVKNKEGERILAKISPDHHVIALAIQGKMRSSEDLADNLDKLATYGKSKVAFVIGGSLGLSDDVIKRSNETLSFSKMTFPHQLMRLILVEQIYRAFRINRGEPYHK</sequence>
<dbReference type="InterPro" id="IPR029026">
    <property type="entry name" value="tRNA_m1G_MTases_N"/>
</dbReference>
<dbReference type="RefSeq" id="WP_060674070.1">
    <property type="nucleotide sequence ID" value="NZ_JBCNGU010000001.1"/>
</dbReference>
<dbReference type="GO" id="GO:0005737">
    <property type="term" value="C:cytoplasm"/>
    <property type="evidence" value="ECO:0007669"/>
    <property type="project" value="UniProtKB-SubCell"/>
</dbReference>
<comment type="catalytic activity">
    <reaction evidence="6">
        <text>pseudouridine(1915) in 23S rRNA + S-adenosyl-L-methionine = N(3)-methylpseudouridine(1915) in 23S rRNA + S-adenosyl-L-homocysteine + H(+)</text>
        <dbReference type="Rhea" id="RHEA:42752"/>
        <dbReference type="Rhea" id="RHEA-COMP:10221"/>
        <dbReference type="Rhea" id="RHEA-COMP:10222"/>
        <dbReference type="ChEBI" id="CHEBI:15378"/>
        <dbReference type="ChEBI" id="CHEBI:57856"/>
        <dbReference type="ChEBI" id="CHEBI:59789"/>
        <dbReference type="ChEBI" id="CHEBI:65314"/>
        <dbReference type="ChEBI" id="CHEBI:74486"/>
        <dbReference type="EC" id="2.1.1.177"/>
    </reaction>
</comment>
<gene>
    <name evidence="6" type="primary">rlmH</name>
    <name evidence="7" type="ORF">AM506_18150</name>
</gene>
<keyword evidence="2 6" id="KW-0489">Methyltransferase</keyword>
<dbReference type="PANTHER" id="PTHR33603">
    <property type="entry name" value="METHYLTRANSFERASE"/>
    <property type="match status" value="1"/>
</dbReference>
<evidence type="ECO:0000256" key="2">
    <source>
        <dbReference type="ARBA" id="ARBA00022603"/>
    </source>
</evidence>
<dbReference type="HAMAP" id="MF_00658">
    <property type="entry name" value="23SrRNA_methyltr_H"/>
    <property type="match status" value="1"/>
</dbReference>
<dbReference type="NCBIfam" id="TIGR00246">
    <property type="entry name" value="tRNA_RlmH_YbeA"/>
    <property type="match status" value="1"/>
</dbReference>
<dbReference type="EMBL" id="LIXZ01000018">
    <property type="protein sequence ID" value="KPL58239.1"/>
    <property type="molecule type" value="Genomic_DNA"/>
</dbReference>
<protein>
    <recommendedName>
        <fullName evidence="6">Ribosomal RNA large subunit methyltransferase H</fullName>
        <ecNumber evidence="6">2.1.1.177</ecNumber>
    </recommendedName>
    <alternativeName>
        <fullName evidence="6">23S rRNA (pseudouridine1915-N3)-methyltransferase</fullName>
    </alternativeName>
    <alternativeName>
        <fullName evidence="6">23S rRNA m3Psi1915 methyltransferase</fullName>
    </alternativeName>
    <alternativeName>
        <fullName evidence="6">rRNA (pseudouridine-N3-)-methyltransferase RlmH</fullName>
    </alternativeName>
</protein>
<dbReference type="Gene3D" id="3.40.1280.10">
    <property type="match status" value="1"/>
</dbReference>
<keyword evidence="6" id="KW-0963">Cytoplasm</keyword>
<feature type="binding site" evidence="6">
    <location>
        <begin position="127"/>
        <end position="132"/>
    </location>
    <ligand>
        <name>S-adenosyl-L-methionine</name>
        <dbReference type="ChEBI" id="CHEBI:59789"/>
    </ligand>
</feature>
<dbReference type="PATRIC" id="fig|218284.4.peg.1854"/>
<dbReference type="CDD" id="cd18081">
    <property type="entry name" value="RlmH-like"/>
    <property type="match status" value="1"/>
</dbReference>
<evidence type="ECO:0000256" key="6">
    <source>
        <dbReference type="HAMAP-Rule" id="MF_00658"/>
    </source>
</evidence>
<organism evidence="7 8">
    <name type="scientific">Rossellomorea vietnamensis</name>
    <dbReference type="NCBI Taxonomy" id="218284"/>
    <lineage>
        <taxon>Bacteria</taxon>
        <taxon>Bacillati</taxon>
        <taxon>Bacillota</taxon>
        <taxon>Bacilli</taxon>
        <taxon>Bacillales</taxon>
        <taxon>Bacillaceae</taxon>
        <taxon>Rossellomorea</taxon>
    </lineage>
</organism>
<comment type="subunit">
    <text evidence="6">Homodimer.</text>
</comment>
<evidence type="ECO:0000256" key="5">
    <source>
        <dbReference type="ARBA" id="ARBA00038303"/>
    </source>
</evidence>
<evidence type="ECO:0000313" key="8">
    <source>
        <dbReference type="Proteomes" id="UP000050398"/>
    </source>
</evidence>
<dbReference type="AlphaFoldDB" id="A0A0P6VUL7"/>